<accession>A0A2J8A3E7</accession>
<sequence length="157" mass="17838">MNPRDPYFPNREDWLRRPARRQVNPGCTLERDNRTLYVNYEGAGSYELPRIRQLIDANFRLFGPLNNVYILHLKTSAFVRFDWRSSAEFAKEAMNKQRLAGSTMGEVLTARWANEDPNPVAVMAQKRACETPGGNKAVHEALGAGVRRTAESALRTT</sequence>
<dbReference type="Proteomes" id="UP000236333">
    <property type="component" value="Unassembled WGS sequence"/>
</dbReference>
<dbReference type="InterPro" id="IPR000504">
    <property type="entry name" value="RRM_dom"/>
</dbReference>
<protein>
    <submittedName>
        <fullName evidence="6">Pre-mRNA-splicing factor CWC2</fullName>
    </submittedName>
</protein>
<keyword evidence="1" id="KW-0507">mRNA processing</keyword>
<feature type="domain" description="RRM" evidence="5">
    <location>
        <begin position="34"/>
        <end position="115"/>
    </location>
</feature>
<dbReference type="GO" id="GO:0000974">
    <property type="term" value="C:Prp19 complex"/>
    <property type="evidence" value="ECO:0007669"/>
    <property type="project" value="TreeGrafter"/>
</dbReference>
<dbReference type="InterPro" id="IPR039171">
    <property type="entry name" value="Cwc2/Slt11"/>
</dbReference>
<proteinExistence type="predicted"/>
<organism evidence="6 7">
    <name type="scientific">Tetrabaena socialis</name>
    <dbReference type="NCBI Taxonomy" id="47790"/>
    <lineage>
        <taxon>Eukaryota</taxon>
        <taxon>Viridiplantae</taxon>
        <taxon>Chlorophyta</taxon>
        <taxon>core chlorophytes</taxon>
        <taxon>Chlorophyceae</taxon>
        <taxon>CS clade</taxon>
        <taxon>Chlamydomonadales</taxon>
        <taxon>Tetrabaenaceae</taxon>
        <taxon>Tetrabaena</taxon>
    </lineage>
</organism>
<name>A0A2J8A3E7_9CHLO</name>
<dbReference type="GO" id="GO:0036002">
    <property type="term" value="F:pre-mRNA binding"/>
    <property type="evidence" value="ECO:0007669"/>
    <property type="project" value="TreeGrafter"/>
</dbReference>
<keyword evidence="3" id="KW-0508">mRNA splicing</keyword>
<dbReference type="EMBL" id="PGGS01000202">
    <property type="protein sequence ID" value="PNH07026.1"/>
    <property type="molecule type" value="Genomic_DNA"/>
</dbReference>
<evidence type="ECO:0000259" key="5">
    <source>
        <dbReference type="PROSITE" id="PS50102"/>
    </source>
</evidence>
<dbReference type="GO" id="GO:0071006">
    <property type="term" value="C:U2-type catalytic step 1 spliceosome"/>
    <property type="evidence" value="ECO:0007669"/>
    <property type="project" value="TreeGrafter"/>
</dbReference>
<dbReference type="AlphaFoldDB" id="A0A2J8A3E7"/>
<keyword evidence="2 4" id="KW-0694">RNA-binding</keyword>
<dbReference type="GO" id="GO:0071007">
    <property type="term" value="C:U2-type catalytic step 2 spliceosome"/>
    <property type="evidence" value="ECO:0007669"/>
    <property type="project" value="TreeGrafter"/>
</dbReference>
<reference evidence="6 7" key="1">
    <citation type="journal article" date="2017" name="Mol. Biol. Evol.">
        <title>The 4-celled Tetrabaena socialis nuclear genome reveals the essential components for genetic control of cell number at the origin of multicellularity in the volvocine lineage.</title>
        <authorList>
            <person name="Featherston J."/>
            <person name="Arakaki Y."/>
            <person name="Hanschen E.R."/>
            <person name="Ferris P.J."/>
            <person name="Michod R.E."/>
            <person name="Olson B.J.S.C."/>
            <person name="Nozaki H."/>
            <person name="Durand P.M."/>
        </authorList>
    </citation>
    <scope>NUCLEOTIDE SEQUENCE [LARGE SCALE GENOMIC DNA]</scope>
    <source>
        <strain evidence="6 7">NIES-571</strain>
    </source>
</reference>
<dbReference type="GO" id="GO:0008380">
    <property type="term" value="P:RNA splicing"/>
    <property type="evidence" value="ECO:0007669"/>
    <property type="project" value="UniProtKB-KW"/>
</dbReference>
<dbReference type="Pfam" id="PF00076">
    <property type="entry name" value="RRM_1"/>
    <property type="match status" value="1"/>
</dbReference>
<comment type="caution">
    <text evidence="6">The sequence shown here is derived from an EMBL/GenBank/DDBJ whole genome shotgun (WGS) entry which is preliminary data.</text>
</comment>
<keyword evidence="1" id="KW-0747">Spliceosome</keyword>
<dbReference type="PANTHER" id="PTHR14089:SF2">
    <property type="entry name" value="PRE-MRNA-SPLICING FACTOR CWC2"/>
    <property type="match status" value="1"/>
</dbReference>
<dbReference type="InterPro" id="IPR035979">
    <property type="entry name" value="RBD_domain_sf"/>
</dbReference>
<keyword evidence="7" id="KW-1185">Reference proteome</keyword>
<dbReference type="Gene3D" id="3.30.70.330">
    <property type="match status" value="1"/>
</dbReference>
<evidence type="ECO:0000256" key="2">
    <source>
        <dbReference type="ARBA" id="ARBA00022884"/>
    </source>
</evidence>
<evidence type="ECO:0000256" key="4">
    <source>
        <dbReference type="PROSITE-ProRule" id="PRU00176"/>
    </source>
</evidence>
<dbReference type="InterPro" id="IPR012677">
    <property type="entry name" value="Nucleotide-bd_a/b_plait_sf"/>
</dbReference>
<dbReference type="SUPFAM" id="SSF54928">
    <property type="entry name" value="RNA-binding domain, RBD"/>
    <property type="match status" value="1"/>
</dbReference>
<dbReference type="GO" id="GO:0017070">
    <property type="term" value="F:U6 snRNA binding"/>
    <property type="evidence" value="ECO:0007669"/>
    <property type="project" value="TreeGrafter"/>
</dbReference>
<evidence type="ECO:0000313" key="7">
    <source>
        <dbReference type="Proteomes" id="UP000236333"/>
    </source>
</evidence>
<dbReference type="OrthoDB" id="10251848at2759"/>
<evidence type="ECO:0000256" key="1">
    <source>
        <dbReference type="ARBA" id="ARBA00022728"/>
    </source>
</evidence>
<dbReference type="PROSITE" id="PS50102">
    <property type="entry name" value="RRM"/>
    <property type="match status" value="1"/>
</dbReference>
<evidence type="ECO:0000313" key="6">
    <source>
        <dbReference type="EMBL" id="PNH07026.1"/>
    </source>
</evidence>
<gene>
    <name evidence="6" type="ORF">TSOC_006538</name>
</gene>
<dbReference type="PANTHER" id="PTHR14089">
    <property type="entry name" value="PRE-MRNA-SPLICING FACTOR RBM22"/>
    <property type="match status" value="1"/>
</dbReference>
<evidence type="ECO:0000256" key="3">
    <source>
        <dbReference type="ARBA" id="ARBA00023187"/>
    </source>
</evidence>